<proteinExistence type="inferred from homology"/>
<protein>
    <submittedName>
        <fullName evidence="7">Uncharacterized protein</fullName>
    </submittedName>
</protein>
<dbReference type="CDD" id="cd04730">
    <property type="entry name" value="NPD_like"/>
    <property type="match status" value="1"/>
</dbReference>
<dbReference type="AlphaFoldDB" id="A0A1E3NFV9"/>
<dbReference type="Pfam" id="PF03060">
    <property type="entry name" value="NMO"/>
    <property type="match status" value="1"/>
</dbReference>
<dbReference type="STRING" id="763406.A0A1E3NFV9"/>
<organism evidence="7 8">
    <name type="scientific">Pichia membranifaciens NRRL Y-2026</name>
    <dbReference type="NCBI Taxonomy" id="763406"/>
    <lineage>
        <taxon>Eukaryota</taxon>
        <taxon>Fungi</taxon>
        <taxon>Dikarya</taxon>
        <taxon>Ascomycota</taxon>
        <taxon>Saccharomycotina</taxon>
        <taxon>Pichiomycetes</taxon>
        <taxon>Pichiales</taxon>
        <taxon>Pichiaceae</taxon>
        <taxon>Pichia</taxon>
    </lineage>
</organism>
<evidence type="ECO:0000256" key="6">
    <source>
        <dbReference type="ARBA" id="ARBA00023033"/>
    </source>
</evidence>
<evidence type="ECO:0000256" key="4">
    <source>
        <dbReference type="ARBA" id="ARBA00022643"/>
    </source>
</evidence>
<dbReference type="InterPro" id="IPR004136">
    <property type="entry name" value="NMO"/>
</dbReference>
<evidence type="ECO:0000313" key="8">
    <source>
        <dbReference type="Proteomes" id="UP000094455"/>
    </source>
</evidence>
<dbReference type="PANTHER" id="PTHR42747">
    <property type="entry name" value="NITRONATE MONOOXYGENASE-RELATED"/>
    <property type="match status" value="1"/>
</dbReference>
<dbReference type="GO" id="GO:0018580">
    <property type="term" value="F:nitronate monooxygenase activity"/>
    <property type="evidence" value="ECO:0007669"/>
    <property type="project" value="InterPro"/>
</dbReference>
<dbReference type="PANTHER" id="PTHR42747:SF3">
    <property type="entry name" value="NITRONATE MONOOXYGENASE-RELATED"/>
    <property type="match status" value="1"/>
</dbReference>
<reference evidence="7 8" key="1">
    <citation type="journal article" date="2016" name="Proc. Natl. Acad. Sci. U.S.A.">
        <title>Comparative genomics of biotechnologically important yeasts.</title>
        <authorList>
            <person name="Riley R."/>
            <person name="Haridas S."/>
            <person name="Wolfe K.H."/>
            <person name="Lopes M.R."/>
            <person name="Hittinger C.T."/>
            <person name="Goeker M."/>
            <person name="Salamov A.A."/>
            <person name="Wisecaver J.H."/>
            <person name="Long T.M."/>
            <person name="Calvey C.H."/>
            <person name="Aerts A.L."/>
            <person name="Barry K.W."/>
            <person name="Choi C."/>
            <person name="Clum A."/>
            <person name="Coughlan A.Y."/>
            <person name="Deshpande S."/>
            <person name="Douglass A.P."/>
            <person name="Hanson S.J."/>
            <person name="Klenk H.-P."/>
            <person name="LaButti K.M."/>
            <person name="Lapidus A."/>
            <person name="Lindquist E.A."/>
            <person name="Lipzen A.M."/>
            <person name="Meier-Kolthoff J.P."/>
            <person name="Ohm R.A."/>
            <person name="Otillar R.P."/>
            <person name="Pangilinan J.L."/>
            <person name="Peng Y."/>
            <person name="Rokas A."/>
            <person name="Rosa C.A."/>
            <person name="Scheuner C."/>
            <person name="Sibirny A.A."/>
            <person name="Slot J.C."/>
            <person name="Stielow J.B."/>
            <person name="Sun H."/>
            <person name="Kurtzman C.P."/>
            <person name="Blackwell M."/>
            <person name="Grigoriev I.V."/>
            <person name="Jeffries T.W."/>
        </authorList>
    </citation>
    <scope>NUCLEOTIDE SEQUENCE [LARGE SCALE GENOMIC DNA]</scope>
    <source>
        <strain evidence="7 8">NRRL Y-2026</strain>
    </source>
</reference>
<dbReference type="SUPFAM" id="SSF51412">
    <property type="entry name" value="Inosine monophosphate dehydrogenase (IMPDH)"/>
    <property type="match status" value="1"/>
</dbReference>
<name>A0A1E3NFV9_9ASCO</name>
<sequence>MLAARLGVEKPVIQAPMAGVSSVDLASQVTNSGGIGSLPLSSINLKNNWGSFVQTMQDYRSKLSANRPGSRLPVNLNFFCHDIYSPPSKEQISNWCRLYQSVVPPVVSDWSSVSSFSNGNVSFKTWELQENKEVLDTMFDFWHQNKELVPEIVSFHFGYPSVETIRKLQELGTLVFVTATSLEEVKVLLSLDIDGLVLQGDEAGGHRGDFLPTENENLSTFALFEIVQSYLDSQGLKDNIYVVPAGGIMDSTAVLKYIKSGASAVQMGTAFLATEGSVAKPYFEKLVRKQDKNRDTLPKTIMTSLVSGKPARTVVTPFISTLVSKYNGLSQQSKNLPDYGFRYKAYKDLSQKLKGKIDMDIGFHLAGSNYKKMNINSNVGEILSAVTEDL</sequence>
<comment type="cofactor">
    <cofactor evidence="1">
        <name>FMN</name>
        <dbReference type="ChEBI" id="CHEBI:58210"/>
    </cofactor>
</comment>
<accession>A0A1E3NFV9</accession>
<dbReference type="Gene3D" id="3.20.20.70">
    <property type="entry name" value="Aldolase class I"/>
    <property type="match status" value="1"/>
</dbReference>
<keyword evidence="8" id="KW-1185">Reference proteome</keyword>
<evidence type="ECO:0000256" key="1">
    <source>
        <dbReference type="ARBA" id="ARBA00001917"/>
    </source>
</evidence>
<dbReference type="RefSeq" id="XP_019016115.1">
    <property type="nucleotide sequence ID" value="XM_019164593.1"/>
</dbReference>
<keyword evidence="4" id="KW-0288">FMN</keyword>
<evidence type="ECO:0000256" key="5">
    <source>
        <dbReference type="ARBA" id="ARBA00023002"/>
    </source>
</evidence>
<dbReference type="InterPro" id="IPR013785">
    <property type="entry name" value="Aldolase_TIM"/>
</dbReference>
<dbReference type="EMBL" id="KV454005">
    <property type="protein sequence ID" value="ODQ45002.1"/>
    <property type="molecule type" value="Genomic_DNA"/>
</dbReference>
<comment type="similarity">
    <text evidence="2">Belongs to the nitronate monooxygenase family. NMO class I subfamily.</text>
</comment>
<dbReference type="OrthoDB" id="10265891at2759"/>
<evidence type="ECO:0000256" key="2">
    <source>
        <dbReference type="ARBA" id="ARBA00009881"/>
    </source>
</evidence>
<evidence type="ECO:0000313" key="7">
    <source>
        <dbReference type="EMBL" id="ODQ45002.1"/>
    </source>
</evidence>
<dbReference type="GeneID" id="30181280"/>
<keyword evidence="3" id="KW-0285">Flavoprotein</keyword>
<keyword evidence="6" id="KW-0503">Monooxygenase</keyword>
<evidence type="ECO:0000256" key="3">
    <source>
        <dbReference type="ARBA" id="ARBA00022630"/>
    </source>
</evidence>
<gene>
    <name evidence="7" type="ORF">PICMEDRAFT_73802</name>
</gene>
<dbReference type="Proteomes" id="UP000094455">
    <property type="component" value="Unassembled WGS sequence"/>
</dbReference>
<keyword evidence="5" id="KW-0560">Oxidoreductase</keyword>